<comment type="caution">
    <text evidence="2">The sequence shown here is derived from an EMBL/GenBank/DDBJ whole genome shotgun (WGS) entry which is preliminary data.</text>
</comment>
<feature type="transmembrane region" description="Helical" evidence="1">
    <location>
        <begin position="466"/>
        <end position="488"/>
    </location>
</feature>
<keyword evidence="1" id="KW-1133">Transmembrane helix</keyword>
<evidence type="ECO:0008006" key="4">
    <source>
        <dbReference type="Google" id="ProtNLM"/>
    </source>
</evidence>
<dbReference type="AlphaFoldDB" id="A0A270BMA2"/>
<reference evidence="2 3" key="1">
    <citation type="submission" date="2017-04" db="EMBL/GenBank/DDBJ databases">
        <title>Kefir bacterial isolates.</title>
        <authorList>
            <person name="Kim Y."/>
            <person name="Blasche S."/>
            <person name="Patil K.R."/>
        </authorList>
    </citation>
    <scope>NUCLEOTIDE SEQUENCE [LARGE SCALE GENOMIC DNA]</scope>
    <source>
        <strain evidence="2 3">KR-2</strain>
    </source>
</reference>
<feature type="transmembrane region" description="Helical" evidence="1">
    <location>
        <begin position="133"/>
        <end position="152"/>
    </location>
</feature>
<dbReference type="OrthoDB" id="9776609at2"/>
<name>A0A270BMA2_9PROT</name>
<feature type="transmembrane region" description="Helical" evidence="1">
    <location>
        <begin position="406"/>
        <end position="426"/>
    </location>
</feature>
<dbReference type="PANTHER" id="PTHR34219:SF4">
    <property type="entry name" value="PEPSY DOMAIN-CONTAINING PROTEIN"/>
    <property type="match status" value="1"/>
</dbReference>
<keyword evidence="3" id="KW-1185">Reference proteome</keyword>
<feature type="transmembrane region" description="Helical" evidence="1">
    <location>
        <begin position="332"/>
        <end position="352"/>
    </location>
</feature>
<dbReference type="Pfam" id="PF03929">
    <property type="entry name" value="PepSY_TM"/>
    <property type="match status" value="1"/>
</dbReference>
<keyword evidence="1" id="KW-0812">Transmembrane</keyword>
<accession>A0A270BMA2</accession>
<organism evidence="2 3">
    <name type="scientific">Acetobacter syzygii</name>
    <dbReference type="NCBI Taxonomy" id="146476"/>
    <lineage>
        <taxon>Bacteria</taxon>
        <taxon>Pseudomonadati</taxon>
        <taxon>Pseudomonadota</taxon>
        <taxon>Alphaproteobacteria</taxon>
        <taxon>Acetobacterales</taxon>
        <taxon>Acetobacteraceae</taxon>
        <taxon>Acetobacter</taxon>
    </lineage>
</organism>
<feature type="transmembrane region" description="Helical" evidence="1">
    <location>
        <begin position="6"/>
        <end position="28"/>
    </location>
</feature>
<keyword evidence="1" id="KW-0472">Membrane</keyword>
<dbReference type="PANTHER" id="PTHR34219">
    <property type="entry name" value="IRON-REGULATED INNER MEMBRANE PROTEIN-RELATED"/>
    <property type="match status" value="1"/>
</dbReference>
<dbReference type="Proteomes" id="UP000216033">
    <property type="component" value="Unassembled WGS sequence"/>
</dbReference>
<evidence type="ECO:0000256" key="1">
    <source>
        <dbReference type="SAM" id="Phobius"/>
    </source>
</evidence>
<gene>
    <name evidence="2" type="ORF">B9K05_07680</name>
</gene>
<dbReference type="InterPro" id="IPR005625">
    <property type="entry name" value="PepSY-ass_TM"/>
</dbReference>
<dbReference type="STRING" id="1231343.Absy_007_006"/>
<sequence>MGWLHTWAGVVLGSILFAIFWMGTLSVFDCEIDQWMKPATRLAPAAHALPLESYRPFLNEAIAAKASFWNVTLPGEREAVVHTHYGTRQKFISHDVNPVTGQILPDAGTLGATGFIFPFHYTLNLELMNMGEWLVGLASMAMLALCVTGVIIHRKIFTDFFTFRSQAKSRRMLLDLHNISGVLGLPFHCILTLSGLILLGATFFPAGINAVYPNTRSYFFDSNGLSFLAVKHGKAGASVVSLDQAAMRAQSLWGNGAEPHLVLVANPGLTTSRIAFFRGTEGQVMVDRDVIAFEGSTGAFLSRPQALGKIMQTQRFLSGLHLIEFHHWVLRWIYFVLGLGSCVLIATGFLFWLDARRKRQAAQFGFRLVEGLAAGSVTGIILATLAFFVANRLLPVGVSFWGMERATVEICAFYTVWLAACVYGWLWPRSVWVVHCIAIGTLAILAIVLNWITTGDHLFRTMSHRYLWPVGGMDAVLLVGALLAFLAAGRLLRRLRKQQHSSRLIVEAA</sequence>
<feature type="transmembrane region" description="Helical" evidence="1">
    <location>
        <begin position="372"/>
        <end position="394"/>
    </location>
</feature>
<feature type="transmembrane region" description="Helical" evidence="1">
    <location>
        <begin position="173"/>
        <end position="204"/>
    </location>
</feature>
<feature type="transmembrane region" description="Helical" evidence="1">
    <location>
        <begin position="433"/>
        <end position="454"/>
    </location>
</feature>
<evidence type="ECO:0000313" key="2">
    <source>
        <dbReference type="EMBL" id="PAL26040.1"/>
    </source>
</evidence>
<proteinExistence type="predicted"/>
<dbReference type="EMBL" id="NDFP01000006">
    <property type="protein sequence ID" value="PAL26040.1"/>
    <property type="molecule type" value="Genomic_DNA"/>
</dbReference>
<protein>
    <recommendedName>
        <fullName evidence="4">Peptidase</fullName>
    </recommendedName>
</protein>
<evidence type="ECO:0000313" key="3">
    <source>
        <dbReference type="Proteomes" id="UP000216033"/>
    </source>
</evidence>